<evidence type="ECO:0000256" key="2">
    <source>
        <dbReference type="PROSITE-ProRule" id="PRU00335"/>
    </source>
</evidence>
<dbReference type="InterPro" id="IPR050109">
    <property type="entry name" value="HTH-type_TetR-like_transc_reg"/>
</dbReference>
<proteinExistence type="predicted"/>
<dbReference type="Pfam" id="PF00440">
    <property type="entry name" value="TetR_N"/>
    <property type="match status" value="1"/>
</dbReference>
<evidence type="ECO:0000256" key="1">
    <source>
        <dbReference type="ARBA" id="ARBA00023125"/>
    </source>
</evidence>
<feature type="DNA-binding region" description="H-T-H motif" evidence="2">
    <location>
        <begin position="35"/>
        <end position="54"/>
    </location>
</feature>
<reference evidence="5" key="1">
    <citation type="journal article" date="2019" name="Int. J. Syst. Evol. Microbiol.">
        <title>The Global Catalogue of Microorganisms (GCM) 10K type strain sequencing project: providing services to taxonomists for standard genome sequencing and annotation.</title>
        <authorList>
            <consortium name="The Broad Institute Genomics Platform"/>
            <consortium name="The Broad Institute Genome Sequencing Center for Infectious Disease"/>
            <person name="Wu L."/>
            <person name="Ma J."/>
        </authorList>
    </citation>
    <scope>NUCLEOTIDE SEQUENCE [LARGE SCALE GENOMIC DNA]</scope>
    <source>
        <strain evidence="5">JCM 17440</strain>
    </source>
</reference>
<dbReference type="PANTHER" id="PTHR30055:SF146">
    <property type="entry name" value="HTH-TYPE TRANSCRIPTIONAL DUAL REGULATOR CECR"/>
    <property type="match status" value="1"/>
</dbReference>
<dbReference type="PROSITE" id="PS50977">
    <property type="entry name" value="HTH_TETR_2"/>
    <property type="match status" value="1"/>
</dbReference>
<name>A0ABP8C537_9ACTN</name>
<dbReference type="InterPro" id="IPR009057">
    <property type="entry name" value="Homeodomain-like_sf"/>
</dbReference>
<dbReference type="Proteomes" id="UP001501710">
    <property type="component" value="Unassembled WGS sequence"/>
</dbReference>
<comment type="caution">
    <text evidence="4">The sequence shown here is derived from an EMBL/GenBank/DDBJ whole genome shotgun (WGS) entry which is preliminary data.</text>
</comment>
<evidence type="ECO:0000313" key="4">
    <source>
        <dbReference type="EMBL" id="GAA4233844.1"/>
    </source>
</evidence>
<dbReference type="RefSeq" id="WP_344898234.1">
    <property type="nucleotide sequence ID" value="NZ_BAABAS010000007.1"/>
</dbReference>
<dbReference type="PRINTS" id="PR00455">
    <property type="entry name" value="HTHTETR"/>
</dbReference>
<dbReference type="Gene3D" id="1.10.357.10">
    <property type="entry name" value="Tetracycline Repressor, domain 2"/>
    <property type="match status" value="1"/>
</dbReference>
<dbReference type="EMBL" id="BAABAS010000007">
    <property type="protein sequence ID" value="GAA4233844.1"/>
    <property type="molecule type" value="Genomic_DNA"/>
</dbReference>
<evidence type="ECO:0000259" key="3">
    <source>
        <dbReference type="PROSITE" id="PS50977"/>
    </source>
</evidence>
<keyword evidence="5" id="KW-1185">Reference proteome</keyword>
<keyword evidence="1 2" id="KW-0238">DNA-binding</keyword>
<feature type="domain" description="HTH tetR-type" evidence="3">
    <location>
        <begin position="12"/>
        <end position="72"/>
    </location>
</feature>
<sequence>MTDADRKLSTREERRATVMRAATGVFAARGYYGTTTTEVAERADMSQAYLYRLYPDKEALFVAVVEYCGTRILECVAEGASHVRSGDPEAVLFAMGDEYARMVAADHDLVMVFMQAVSAAGEPAIGAAMRGMYARAVEYVRTASGAPDEAIQMFFMRGFWCNSVIALGAGNVEEPWARTLTHGLLRYPPQAS</sequence>
<organism evidence="4 5">
    <name type="scientific">Actinomadura meridiana</name>
    <dbReference type="NCBI Taxonomy" id="559626"/>
    <lineage>
        <taxon>Bacteria</taxon>
        <taxon>Bacillati</taxon>
        <taxon>Actinomycetota</taxon>
        <taxon>Actinomycetes</taxon>
        <taxon>Streptosporangiales</taxon>
        <taxon>Thermomonosporaceae</taxon>
        <taxon>Actinomadura</taxon>
    </lineage>
</organism>
<gene>
    <name evidence="4" type="ORF">GCM10022254_37250</name>
</gene>
<dbReference type="InterPro" id="IPR001647">
    <property type="entry name" value="HTH_TetR"/>
</dbReference>
<dbReference type="PANTHER" id="PTHR30055">
    <property type="entry name" value="HTH-TYPE TRANSCRIPTIONAL REGULATOR RUTR"/>
    <property type="match status" value="1"/>
</dbReference>
<dbReference type="SUPFAM" id="SSF46689">
    <property type="entry name" value="Homeodomain-like"/>
    <property type="match status" value="1"/>
</dbReference>
<protein>
    <recommendedName>
        <fullName evidence="3">HTH tetR-type domain-containing protein</fullName>
    </recommendedName>
</protein>
<accession>A0ABP8C537</accession>
<dbReference type="Gene3D" id="1.10.10.60">
    <property type="entry name" value="Homeodomain-like"/>
    <property type="match status" value="1"/>
</dbReference>
<evidence type="ECO:0000313" key="5">
    <source>
        <dbReference type="Proteomes" id="UP001501710"/>
    </source>
</evidence>